<dbReference type="InterPro" id="IPR003740">
    <property type="entry name" value="YitT"/>
</dbReference>
<dbReference type="PIRSF" id="PIRSF006483">
    <property type="entry name" value="Membrane_protein_YitT"/>
    <property type="match status" value="1"/>
</dbReference>
<feature type="domain" description="DUF2179" evidence="7">
    <location>
        <begin position="218"/>
        <end position="272"/>
    </location>
</feature>
<dbReference type="RefSeq" id="WP_024040676.1">
    <property type="nucleotide sequence ID" value="NZ_BKBC01000002.1"/>
</dbReference>
<dbReference type="InterPro" id="IPR051461">
    <property type="entry name" value="UPF0750_membrane"/>
</dbReference>
<evidence type="ECO:0000256" key="1">
    <source>
        <dbReference type="ARBA" id="ARBA00004651"/>
    </source>
</evidence>
<keyword evidence="5 6" id="KW-0472">Membrane</keyword>
<dbReference type="Proteomes" id="UP000321089">
    <property type="component" value="Unassembled WGS sequence"/>
</dbReference>
<comment type="caution">
    <text evidence="10">The sequence shown here is derived from an EMBL/GenBank/DDBJ whole genome shotgun (WGS) entry which is preliminary data.</text>
</comment>
<keyword evidence="4 6" id="KW-1133">Transmembrane helix</keyword>
<reference evidence="8 12" key="2">
    <citation type="submission" date="2019-07" db="EMBL/GenBank/DDBJ databases">
        <title>Whole genome shotgun sequence of Clostridium butyricum NBRC 3858.</title>
        <authorList>
            <person name="Hosoyama A."/>
            <person name="Uohara A."/>
            <person name="Ohji S."/>
            <person name="Ichikawa N."/>
        </authorList>
    </citation>
    <scope>NUCLEOTIDE SEQUENCE [LARGE SCALE GENOMIC DNA]</scope>
    <source>
        <strain evidence="8 12">NBRC 3858</strain>
    </source>
</reference>
<feature type="transmembrane region" description="Helical" evidence="6">
    <location>
        <begin position="6"/>
        <end position="26"/>
    </location>
</feature>
<evidence type="ECO:0000313" key="12">
    <source>
        <dbReference type="Proteomes" id="UP000321089"/>
    </source>
</evidence>
<dbReference type="InterPro" id="IPR019264">
    <property type="entry name" value="DUF2179"/>
</dbReference>
<evidence type="ECO:0000256" key="2">
    <source>
        <dbReference type="ARBA" id="ARBA00022475"/>
    </source>
</evidence>
<dbReference type="Proteomes" id="UP000474042">
    <property type="component" value="Unassembled WGS sequence"/>
</dbReference>
<evidence type="ECO:0000259" key="7">
    <source>
        <dbReference type="Pfam" id="PF10035"/>
    </source>
</evidence>
<evidence type="ECO:0000313" key="8">
    <source>
        <dbReference type="EMBL" id="GEQ19780.1"/>
    </source>
</evidence>
<sequence>MKLLKEYGIITLGVAIVIFAFEFFFFPNQIASGGVSGLALVINNILGIEPGIIMVICNVILFLLAFIFIGGSFGIKSMYAAFSLSIALSILEKNYKPVALTDDLMLASIFGSALLAFGSVIMLTQDATTGGTSITAKLLNKYANIDFGKGLLISDSIVIILAMYTFGIELGLFGLLSVYLTGTLIDKFIDGLNISKQVMVFTKEEKLVSNYIMKDIDRGCTVFYGKGGYTGENNCVILTILTRRQFMKLKQFIKLNDPQAFVTVNDTSEVLGKGFKSLIE</sequence>
<dbReference type="EMBL" id="BKBC01000002">
    <property type="protein sequence ID" value="GEQ19780.1"/>
    <property type="molecule type" value="Genomic_DNA"/>
</dbReference>
<evidence type="ECO:0000313" key="13">
    <source>
        <dbReference type="Proteomes" id="UP000474042"/>
    </source>
</evidence>
<evidence type="ECO:0000256" key="6">
    <source>
        <dbReference type="SAM" id="Phobius"/>
    </source>
</evidence>
<dbReference type="CDD" id="cd16380">
    <property type="entry name" value="YitT_C"/>
    <property type="match status" value="1"/>
</dbReference>
<reference evidence="9 13" key="3">
    <citation type="submission" date="2020-01" db="EMBL/GenBank/DDBJ databases">
        <title>Genome sequence of a 1,3-propanediol producer, Clostridium butyricum S3.</title>
        <authorList>
            <person name="Zhou J."/>
        </authorList>
    </citation>
    <scope>NUCLEOTIDE SEQUENCE [LARGE SCALE GENOMIC DNA]</scope>
    <source>
        <strain evidence="9 13">S3</strain>
    </source>
</reference>
<evidence type="ECO:0000256" key="3">
    <source>
        <dbReference type="ARBA" id="ARBA00022692"/>
    </source>
</evidence>
<reference evidence="10 11" key="1">
    <citation type="submission" date="2016-01" db="EMBL/GenBank/DDBJ databases">
        <title>Characterization of the Clostridium difficile lineages that are prevalent in Hong Kong and China.</title>
        <authorList>
            <person name="Kwok J.S.-L."/>
            <person name="Lam W.-Y."/>
            <person name="Ip M."/>
            <person name="Chan T.-F."/>
            <person name="Hawkey P.M."/>
            <person name="Tsui S.K.-W."/>
        </authorList>
    </citation>
    <scope>NUCLEOTIDE SEQUENCE [LARGE SCALE GENOMIC DNA]</scope>
    <source>
        <strain evidence="10 11">300064</strain>
    </source>
</reference>
<dbReference type="Pfam" id="PF02588">
    <property type="entry name" value="YitT_membrane"/>
    <property type="match status" value="1"/>
</dbReference>
<evidence type="ECO:0000313" key="11">
    <source>
        <dbReference type="Proteomes" id="UP000238081"/>
    </source>
</evidence>
<feature type="transmembrane region" description="Helical" evidence="6">
    <location>
        <begin position="38"/>
        <end position="67"/>
    </location>
</feature>
<evidence type="ECO:0000256" key="4">
    <source>
        <dbReference type="ARBA" id="ARBA00022989"/>
    </source>
</evidence>
<dbReference type="PANTHER" id="PTHR33545:SF9">
    <property type="entry name" value="UPF0750 MEMBRANE PROTEIN YITE"/>
    <property type="match status" value="1"/>
</dbReference>
<dbReference type="AlphaFoldDB" id="A0A2S7F6M6"/>
<organism evidence="10 11">
    <name type="scientific">Clostridium butyricum</name>
    <dbReference type="NCBI Taxonomy" id="1492"/>
    <lineage>
        <taxon>Bacteria</taxon>
        <taxon>Bacillati</taxon>
        <taxon>Bacillota</taxon>
        <taxon>Clostridia</taxon>
        <taxon>Eubacteriales</taxon>
        <taxon>Clostridiaceae</taxon>
        <taxon>Clostridium</taxon>
    </lineage>
</organism>
<comment type="subcellular location">
    <subcellularLocation>
        <location evidence="1">Cell membrane</location>
        <topology evidence="1">Multi-pass membrane protein</topology>
    </subcellularLocation>
</comment>
<keyword evidence="3 6" id="KW-0812">Transmembrane</keyword>
<name>A0A2S7F6M6_CLOBU</name>
<keyword evidence="2" id="KW-1003">Cell membrane</keyword>
<feature type="transmembrane region" description="Helical" evidence="6">
    <location>
        <begin position="157"/>
        <end position="180"/>
    </location>
</feature>
<dbReference type="Pfam" id="PF10035">
    <property type="entry name" value="DUF2179"/>
    <property type="match status" value="1"/>
</dbReference>
<dbReference type="EMBL" id="WOFV02000014">
    <property type="protein sequence ID" value="NAS17533.1"/>
    <property type="molecule type" value="Genomic_DNA"/>
</dbReference>
<dbReference type="Gene3D" id="3.30.70.120">
    <property type="match status" value="1"/>
</dbReference>
<evidence type="ECO:0000256" key="5">
    <source>
        <dbReference type="ARBA" id="ARBA00023136"/>
    </source>
</evidence>
<dbReference type="EMBL" id="LRDH01000143">
    <property type="protein sequence ID" value="PPV12435.1"/>
    <property type="molecule type" value="Genomic_DNA"/>
</dbReference>
<dbReference type="PANTHER" id="PTHR33545">
    <property type="entry name" value="UPF0750 MEMBRANE PROTEIN YITT-RELATED"/>
    <property type="match status" value="1"/>
</dbReference>
<dbReference type="GO" id="GO:0005886">
    <property type="term" value="C:plasma membrane"/>
    <property type="evidence" value="ECO:0007669"/>
    <property type="project" value="UniProtKB-SubCell"/>
</dbReference>
<proteinExistence type="predicted"/>
<evidence type="ECO:0000313" key="9">
    <source>
        <dbReference type="EMBL" id="NAS17533.1"/>
    </source>
</evidence>
<evidence type="ECO:0000313" key="10">
    <source>
        <dbReference type="EMBL" id="PPV12435.1"/>
    </source>
</evidence>
<gene>
    <name evidence="10" type="ORF">AWN73_18700</name>
    <name evidence="8" type="ORF">CBU02nite_02860</name>
    <name evidence="9" type="ORF">GND98_006525</name>
</gene>
<accession>A0A2S7F6M6</accession>
<protein>
    <submittedName>
        <fullName evidence="9">DUF2179 domain-containing protein</fullName>
    </submittedName>
    <submittedName>
        <fullName evidence="8">Membrane protein</fullName>
    </submittedName>
</protein>
<dbReference type="InterPro" id="IPR015867">
    <property type="entry name" value="N-reg_PII/ATP_PRibTrfase_C"/>
</dbReference>
<feature type="transmembrane region" description="Helical" evidence="6">
    <location>
        <begin position="103"/>
        <end position="123"/>
    </location>
</feature>
<dbReference type="Proteomes" id="UP000238081">
    <property type="component" value="Unassembled WGS sequence"/>
</dbReference>